<dbReference type="SUPFAM" id="SSF52540">
    <property type="entry name" value="P-loop containing nucleoside triphosphate hydrolases"/>
    <property type="match status" value="1"/>
</dbReference>
<name>A0A9N8JNS8_9PEZI</name>
<dbReference type="AlphaFoldDB" id="A0A9N8JNS8"/>
<gene>
    <name evidence="1" type="ORF">AWRI4233_LOCUS3477</name>
</gene>
<dbReference type="OrthoDB" id="3598281at2759"/>
<evidence type="ECO:0000313" key="2">
    <source>
        <dbReference type="Proteomes" id="UP000714618"/>
    </source>
</evidence>
<organism evidence="1 2">
    <name type="scientific">Aureobasidium mustum</name>
    <dbReference type="NCBI Taxonomy" id="2773714"/>
    <lineage>
        <taxon>Eukaryota</taxon>
        <taxon>Fungi</taxon>
        <taxon>Dikarya</taxon>
        <taxon>Ascomycota</taxon>
        <taxon>Pezizomycotina</taxon>
        <taxon>Dothideomycetes</taxon>
        <taxon>Dothideomycetidae</taxon>
        <taxon>Dothideales</taxon>
        <taxon>Saccotheciaceae</taxon>
        <taxon>Aureobasidium</taxon>
    </lineage>
</organism>
<dbReference type="EMBL" id="CAIJEO010000004">
    <property type="protein sequence ID" value="CAD0091771.1"/>
    <property type="molecule type" value="Genomic_DNA"/>
</dbReference>
<evidence type="ECO:0000313" key="1">
    <source>
        <dbReference type="EMBL" id="CAD0091771.1"/>
    </source>
</evidence>
<accession>A0A9N8JNS8</accession>
<dbReference type="PANTHER" id="PTHR36681">
    <property type="entry name" value="NUCLEAR GTPASE, GERMINAL CENTER-ASSOCIATED, TANDEM DUPLICATE 3"/>
    <property type="match status" value="1"/>
</dbReference>
<protein>
    <submittedName>
        <fullName evidence="1">Uncharacterized protein</fullName>
    </submittedName>
</protein>
<dbReference type="Proteomes" id="UP000714618">
    <property type="component" value="Unassembled WGS sequence"/>
</dbReference>
<dbReference type="Gene3D" id="3.40.50.300">
    <property type="entry name" value="P-loop containing nucleotide triphosphate hydrolases"/>
    <property type="match status" value="1"/>
</dbReference>
<dbReference type="PANTHER" id="PTHR36681:SF3">
    <property type="entry name" value="NUCLEAR GTPASE, GERMINAL CENTER-ASSOCIATED, TANDEM DUPLICATE 3"/>
    <property type="match status" value="1"/>
</dbReference>
<proteinExistence type="predicted"/>
<sequence length="891" mass="100166">IIMSEPFSDKEKYNMDIALHPSRSAMPSLEEYEPVGAKIKDEVKNEVNGPHSPLFEPQVSAKRTVEDAMSTVESKKPKIFTESFGPRAYGGGPVRQYILGKPYNYSRHETVPQLEVNSQHHQDAIEHFLFSLKEVALPALSPYRDEDKSVNDTVEWLEKNANIPATPPTLFALTGNSGSGKTTTLNNVLGMSGLANADASMESVTQNPQIFNHGTQDAMFLVEVLFINGRTIENLIKKCVKDLVDYVRSISGDDGEEENDYIRDSAEASKQVFDDLFSHQDALKSLDDVEEFLEARDLLHQDDEEIADATVDSLHKQIRDRASLEGIDLDQRRLRFTAINLGELHAKTAKFSERGAFAPLVSSIRTKTYSHLLAMGIEFADLPGYTDTNIHLRKTSMAYLVNCPKVIFVADLSRCLTTPELEKSLREIIRLKGAENVCLVLRGKETLEKSLSAAKLQRDNGDDEDIVSQARANVQAIDRQILEYRIAVRDRIYQNKHDASKIRVITVANKCHEHYMNGTNKAILSFDQTGIRELRAYMCETPSRERVRAFTRHSANCITKMRRISIWADGPKMPPRDAAMALFGQHTQWGVEGDRVSLTKVLTQYKKLLNTRFSSTWADAAQKTMDGWATKYAARTQGVFIRQGGRHNPRIKGSKSKKPELVSWIEDLLLVVEDDVPSLLKSTWDAVNVAEGNICENISRVVDKIRHGLEMLDTIGGANLEGVFELFDEEGKSCARDIKEGIVELKTNLRSTALRSVTDEPCDDDSPVFVREMYKIFKTTFAKFPPKTKNVTKERMKYIVEQVLSGKGPYNMMNNEVSSQMSPVINTWAEKATARIEKMHADLRDVLFKSFEGKKMSDARREEIAPAIKAAMDKVRAVLQADLDGYAADIL</sequence>
<comment type="caution">
    <text evidence="1">The sequence shown here is derived from an EMBL/GenBank/DDBJ whole genome shotgun (WGS) entry which is preliminary data.</text>
</comment>
<reference evidence="1" key="1">
    <citation type="submission" date="2020-06" db="EMBL/GenBank/DDBJ databases">
        <authorList>
            <person name="Onetto C."/>
        </authorList>
    </citation>
    <scope>NUCLEOTIDE SEQUENCE</scope>
</reference>
<keyword evidence="2" id="KW-1185">Reference proteome</keyword>
<dbReference type="InterPro" id="IPR027417">
    <property type="entry name" value="P-loop_NTPase"/>
</dbReference>
<feature type="non-terminal residue" evidence="1">
    <location>
        <position position="891"/>
    </location>
</feature>